<gene>
    <name evidence="7" type="primary">recO</name>
    <name evidence="10" type="ORF">Rumeso_02933</name>
</gene>
<dbReference type="PATRIC" id="fig|442562.3.peg.2887"/>
<name>A0A017HMD7_9RHOB</name>
<proteinExistence type="inferred from homology"/>
<feature type="compositionally biased region" description="Gly residues" evidence="8">
    <location>
        <begin position="218"/>
        <end position="230"/>
    </location>
</feature>
<dbReference type="EMBL" id="AOSK01000078">
    <property type="protein sequence ID" value="EYD75506.1"/>
    <property type="molecule type" value="Genomic_DNA"/>
</dbReference>
<keyword evidence="4 7" id="KW-0233">DNA recombination</keyword>
<dbReference type="InterPro" id="IPR003717">
    <property type="entry name" value="RecO"/>
</dbReference>
<dbReference type="Pfam" id="PF11967">
    <property type="entry name" value="RecO_N"/>
    <property type="match status" value="1"/>
</dbReference>
<feature type="domain" description="DNA replication/recombination mediator RecO N-terminal" evidence="9">
    <location>
        <begin position="1"/>
        <end position="76"/>
    </location>
</feature>
<evidence type="ECO:0000256" key="1">
    <source>
        <dbReference type="ARBA" id="ARBA00007452"/>
    </source>
</evidence>
<evidence type="ECO:0000256" key="3">
    <source>
        <dbReference type="ARBA" id="ARBA00022763"/>
    </source>
</evidence>
<dbReference type="InterPro" id="IPR042242">
    <property type="entry name" value="RecO_C"/>
</dbReference>
<dbReference type="InterPro" id="IPR037278">
    <property type="entry name" value="ARFGAP/RecO"/>
</dbReference>
<comment type="function">
    <text evidence="7">Involved in DNA repair and RecF pathway recombination.</text>
</comment>
<dbReference type="STRING" id="442562.Rumeso_02933"/>
<dbReference type="Proteomes" id="UP000019666">
    <property type="component" value="Unassembled WGS sequence"/>
</dbReference>
<feature type="region of interest" description="Disordered" evidence="8">
    <location>
        <begin position="215"/>
        <end position="237"/>
    </location>
</feature>
<dbReference type="GO" id="GO:0006310">
    <property type="term" value="P:DNA recombination"/>
    <property type="evidence" value="ECO:0007669"/>
    <property type="project" value="UniProtKB-UniRule"/>
</dbReference>
<dbReference type="SUPFAM" id="SSF50249">
    <property type="entry name" value="Nucleic acid-binding proteins"/>
    <property type="match status" value="1"/>
</dbReference>
<keyword evidence="5 7" id="KW-0234">DNA repair</keyword>
<evidence type="ECO:0000256" key="6">
    <source>
        <dbReference type="ARBA" id="ARBA00033409"/>
    </source>
</evidence>
<evidence type="ECO:0000259" key="9">
    <source>
        <dbReference type="Pfam" id="PF11967"/>
    </source>
</evidence>
<organism evidence="10 11">
    <name type="scientific">Rubellimicrobium mesophilum DSM 19309</name>
    <dbReference type="NCBI Taxonomy" id="442562"/>
    <lineage>
        <taxon>Bacteria</taxon>
        <taxon>Pseudomonadati</taxon>
        <taxon>Pseudomonadota</taxon>
        <taxon>Alphaproteobacteria</taxon>
        <taxon>Rhodobacterales</taxon>
        <taxon>Roseobacteraceae</taxon>
        <taxon>Rubellimicrobium</taxon>
    </lineage>
</organism>
<comment type="similarity">
    <text evidence="1 7">Belongs to the RecO family.</text>
</comment>
<dbReference type="HAMAP" id="MF_00201">
    <property type="entry name" value="RecO"/>
    <property type="match status" value="1"/>
</dbReference>
<dbReference type="Gene3D" id="2.40.50.140">
    <property type="entry name" value="Nucleic acid-binding proteins"/>
    <property type="match status" value="1"/>
</dbReference>
<accession>A0A017HMD7</accession>
<evidence type="ECO:0000256" key="5">
    <source>
        <dbReference type="ARBA" id="ARBA00023204"/>
    </source>
</evidence>
<dbReference type="Gene3D" id="1.20.1440.120">
    <property type="entry name" value="Recombination protein O, C-terminal domain"/>
    <property type="match status" value="1"/>
</dbReference>
<sequence>MIEWRDEGILLAVRPHGETSAIVEAFCEAHGRHAGVVLGGVSRRMRPFLQPGVLASLGWRARLDEHLGHFTVEPVRNRAGTALGDRLALAGIGAVTGLLREVLPERAPHPRLYERTNALLDLLPEGEVWPLAYLQWEMFLLEDMGFGLDLSACAVTGGTEELIYVSPRTGRAVSRAGAGEFAPRLLPLPPVLRGEGEAGPEEIVAALGVDGALHQGTSGAGGEGTAGGAGPADLGAGARGVRRRLGLGRRGRGAGAVR</sequence>
<evidence type="ECO:0000313" key="11">
    <source>
        <dbReference type="Proteomes" id="UP000019666"/>
    </source>
</evidence>
<keyword evidence="11" id="KW-1185">Reference proteome</keyword>
<dbReference type="Pfam" id="PF02565">
    <property type="entry name" value="RecO_C"/>
    <property type="match status" value="1"/>
</dbReference>
<protein>
    <recommendedName>
        <fullName evidence="2 7">DNA repair protein RecO</fullName>
    </recommendedName>
    <alternativeName>
        <fullName evidence="6 7">Recombination protein O</fullName>
    </alternativeName>
</protein>
<keyword evidence="3 7" id="KW-0227">DNA damage</keyword>
<evidence type="ECO:0000313" key="10">
    <source>
        <dbReference type="EMBL" id="EYD75506.1"/>
    </source>
</evidence>
<evidence type="ECO:0000256" key="8">
    <source>
        <dbReference type="SAM" id="MobiDB-lite"/>
    </source>
</evidence>
<evidence type="ECO:0000256" key="2">
    <source>
        <dbReference type="ARBA" id="ARBA00021310"/>
    </source>
</evidence>
<reference evidence="10 11" key="1">
    <citation type="submission" date="2013-02" db="EMBL/GenBank/DDBJ databases">
        <authorList>
            <person name="Fiebig A."/>
            <person name="Goeker M."/>
            <person name="Klenk H.-P.P."/>
        </authorList>
    </citation>
    <scope>NUCLEOTIDE SEQUENCE [LARGE SCALE GENOMIC DNA]</scope>
    <source>
        <strain evidence="10 11">DSM 19309</strain>
    </source>
</reference>
<dbReference type="HOGENOM" id="CLU_086029_0_0_5"/>
<dbReference type="InterPro" id="IPR022572">
    <property type="entry name" value="DNA_rep/recomb_RecO_N"/>
</dbReference>
<dbReference type="SUPFAM" id="SSF57863">
    <property type="entry name" value="ArfGap/RecO-like zinc finger"/>
    <property type="match status" value="1"/>
</dbReference>
<dbReference type="GO" id="GO:0043590">
    <property type="term" value="C:bacterial nucleoid"/>
    <property type="evidence" value="ECO:0007669"/>
    <property type="project" value="TreeGrafter"/>
</dbReference>
<dbReference type="AlphaFoldDB" id="A0A017HMD7"/>
<dbReference type="PANTHER" id="PTHR33991:SF1">
    <property type="entry name" value="DNA REPAIR PROTEIN RECO"/>
    <property type="match status" value="1"/>
</dbReference>
<dbReference type="GO" id="GO:0006302">
    <property type="term" value="P:double-strand break repair"/>
    <property type="evidence" value="ECO:0007669"/>
    <property type="project" value="TreeGrafter"/>
</dbReference>
<evidence type="ECO:0000256" key="7">
    <source>
        <dbReference type="HAMAP-Rule" id="MF_00201"/>
    </source>
</evidence>
<evidence type="ECO:0000256" key="4">
    <source>
        <dbReference type="ARBA" id="ARBA00023172"/>
    </source>
</evidence>
<dbReference type="PANTHER" id="PTHR33991">
    <property type="entry name" value="DNA REPAIR PROTEIN RECO"/>
    <property type="match status" value="1"/>
</dbReference>
<dbReference type="NCBIfam" id="TIGR00613">
    <property type="entry name" value="reco"/>
    <property type="match status" value="1"/>
</dbReference>
<comment type="caution">
    <text evidence="10">The sequence shown here is derived from an EMBL/GenBank/DDBJ whole genome shotgun (WGS) entry which is preliminary data.</text>
</comment>
<dbReference type="InterPro" id="IPR012340">
    <property type="entry name" value="NA-bd_OB-fold"/>
</dbReference>